<reference evidence="4" key="1">
    <citation type="journal article" date="2013" name="Science">
        <title>The Amborella genome and the evolution of flowering plants.</title>
        <authorList>
            <consortium name="Amborella Genome Project"/>
        </authorList>
    </citation>
    <scope>NUCLEOTIDE SEQUENCE [LARGE SCALE GENOMIC DNA]</scope>
</reference>
<dbReference type="Gramene" id="ERN14290">
    <property type="protein sequence ID" value="ERN14290"/>
    <property type="gene ID" value="AMTR_s00033p00177630"/>
</dbReference>
<feature type="domain" description="Ubiquitin-like" evidence="2">
    <location>
        <begin position="33"/>
        <end position="90"/>
    </location>
</feature>
<dbReference type="GO" id="GO:2000058">
    <property type="term" value="P:regulation of ubiquitin-dependent protein catabolic process"/>
    <property type="evidence" value="ECO:0000318"/>
    <property type="project" value="GO_Central"/>
</dbReference>
<feature type="domain" description="UBA" evidence="1">
    <location>
        <begin position="296"/>
        <end position="336"/>
    </location>
</feature>
<gene>
    <name evidence="3" type="ORF">AMTR_s00033p00177630</name>
</gene>
<accession>U5CWF7</accession>
<keyword evidence="4" id="KW-1185">Reference proteome</keyword>
<dbReference type="InterPro" id="IPR029071">
    <property type="entry name" value="Ubiquitin-like_domsf"/>
</dbReference>
<dbReference type="OMA" id="EQKRYGM"/>
<dbReference type="InterPro" id="IPR039749">
    <property type="entry name" value="NUB1"/>
</dbReference>
<dbReference type="AlphaFoldDB" id="U5CWF7"/>
<dbReference type="InterPro" id="IPR015940">
    <property type="entry name" value="UBA"/>
</dbReference>
<name>U5CWF7_AMBTC</name>
<dbReference type="SMART" id="SM00165">
    <property type="entry name" value="UBA"/>
    <property type="match status" value="3"/>
</dbReference>
<dbReference type="CDD" id="cd14270">
    <property type="entry name" value="UBA"/>
    <property type="match status" value="1"/>
</dbReference>
<dbReference type="GO" id="GO:0031593">
    <property type="term" value="F:polyubiquitin modification-dependent protein binding"/>
    <property type="evidence" value="ECO:0007669"/>
    <property type="project" value="UniProtKB-ARBA"/>
</dbReference>
<dbReference type="Pfam" id="PF22562">
    <property type="entry name" value="UBA_7"/>
    <property type="match status" value="1"/>
</dbReference>
<feature type="domain" description="UBA" evidence="1">
    <location>
        <begin position="428"/>
        <end position="467"/>
    </location>
</feature>
<dbReference type="PANTHER" id="PTHR12948:SF3">
    <property type="entry name" value="NEDD8 ULTIMATE BUSTER 1"/>
    <property type="match status" value="1"/>
</dbReference>
<evidence type="ECO:0000313" key="3">
    <source>
        <dbReference type="EMBL" id="ERN14290.1"/>
    </source>
</evidence>
<evidence type="ECO:0000259" key="1">
    <source>
        <dbReference type="PROSITE" id="PS50030"/>
    </source>
</evidence>
<dbReference type="Proteomes" id="UP000017836">
    <property type="component" value="Unassembled WGS sequence"/>
</dbReference>
<dbReference type="SUPFAM" id="SSF46934">
    <property type="entry name" value="UBA-like"/>
    <property type="match status" value="3"/>
</dbReference>
<dbReference type="PANTHER" id="PTHR12948">
    <property type="entry name" value="NEDD8 ULTIMATE BUSTER-1 BS4 PROTEIN"/>
    <property type="match status" value="1"/>
</dbReference>
<evidence type="ECO:0000313" key="4">
    <source>
        <dbReference type="Proteomes" id="UP000017836"/>
    </source>
</evidence>
<dbReference type="eggNOG" id="KOG2561">
    <property type="taxonomic scope" value="Eukaryota"/>
</dbReference>
<dbReference type="STRING" id="13333.U5CWF7"/>
<dbReference type="HOGENOM" id="CLU_030806_1_0_1"/>
<dbReference type="Gene3D" id="3.10.20.90">
    <property type="entry name" value="Phosphatidylinositol 3-kinase Catalytic Subunit, Chain A, domain 1"/>
    <property type="match status" value="1"/>
</dbReference>
<organism evidence="3 4">
    <name type="scientific">Amborella trichopoda</name>
    <dbReference type="NCBI Taxonomy" id="13333"/>
    <lineage>
        <taxon>Eukaryota</taxon>
        <taxon>Viridiplantae</taxon>
        <taxon>Streptophyta</taxon>
        <taxon>Embryophyta</taxon>
        <taxon>Tracheophyta</taxon>
        <taxon>Spermatophyta</taxon>
        <taxon>Magnoliopsida</taxon>
        <taxon>Amborellales</taxon>
        <taxon>Amborellaceae</taxon>
        <taxon>Amborella</taxon>
    </lineage>
</organism>
<protein>
    <recommendedName>
        <fullName evidence="5">UBA domain-containing protein</fullName>
    </recommendedName>
</protein>
<proteinExistence type="predicted"/>
<dbReference type="PROSITE" id="PS50030">
    <property type="entry name" value="UBA"/>
    <property type="match status" value="3"/>
</dbReference>
<dbReference type="PROSITE" id="PS50053">
    <property type="entry name" value="UBIQUITIN_2"/>
    <property type="match status" value="1"/>
</dbReference>
<dbReference type="InterPro" id="IPR009060">
    <property type="entry name" value="UBA-like_sf"/>
</dbReference>
<evidence type="ECO:0000259" key="2">
    <source>
        <dbReference type="PROSITE" id="PS50053"/>
    </source>
</evidence>
<dbReference type="Gene3D" id="1.10.8.10">
    <property type="entry name" value="DNA helicase RuvA subunit, C-terminal domain"/>
    <property type="match status" value="3"/>
</dbReference>
<feature type="domain" description="UBA" evidence="1">
    <location>
        <begin position="353"/>
        <end position="408"/>
    </location>
</feature>
<dbReference type="KEGG" id="atr:18442546"/>
<dbReference type="OrthoDB" id="434245at2759"/>
<dbReference type="EMBL" id="KI392557">
    <property type="protein sequence ID" value="ERN14290.1"/>
    <property type="molecule type" value="Genomic_DNA"/>
</dbReference>
<dbReference type="InterPro" id="IPR000626">
    <property type="entry name" value="Ubiquitin-like_dom"/>
</dbReference>
<evidence type="ECO:0008006" key="5">
    <source>
        <dbReference type="Google" id="ProtNLM"/>
    </source>
</evidence>
<sequence>METETSPKKEEQCKIRIGGAWSGVLEVKLEEWTLPMLKEEIGKRSNCSANRLNLIFSGKVLKDAVGDKKLVDFSLKNNSKILASRTSPDSGNTLNAFMAEEEERSRRLNRVRDAAVAMASRHSSGSLPLEDFNIELEDQSGQRINLGSETDQRAVMTGLMLHSNAKTLIQKGQYKDALDILMMGEEAFSLCDPKLIEMIDNVPILQIDMVWCYFMLRDISWLSMAGLRLEKAREGLERSHGKNSNRVRLIQAGLRPELPIYLRLDLLEGVVAYHSGRFEQATKALTSAQASYQLLQVPDEALSLLMSMGYKENAARRAMRMSGQNVQQAIDFLIEESERKQHQKEENMIRKKELTEQRNYGMTPLKKVVNLSRLDSLVSIGFERVLAAEALRRNENDTQKALDDLTNPETNSIIQLYIESRKRKRATQAMETNINGLVSMGFDRSRVTEALNQASTKEEALSILLSESPVGSNLTESPSVLYTNEATTSMSEPTSSTNEAAQIIRDNEMEEELVQELTSDPFADYDIDVTKEGEAVAEYVALLNSTQGASVTTK</sequence>
<dbReference type="SUPFAM" id="SSF54236">
    <property type="entry name" value="Ubiquitin-like"/>
    <property type="match status" value="1"/>
</dbReference>